<dbReference type="KEGG" id="fmu:J7337_007826"/>
<evidence type="ECO:0000313" key="1">
    <source>
        <dbReference type="EMBL" id="KAG9502110.1"/>
    </source>
</evidence>
<dbReference type="AlphaFoldDB" id="A0A9P8DHM2"/>
<organism evidence="1 2">
    <name type="scientific">Fusarium musae</name>
    <dbReference type="NCBI Taxonomy" id="1042133"/>
    <lineage>
        <taxon>Eukaryota</taxon>
        <taxon>Fungi</taxon>
        <taxon>Dikarya</taxon>
        <taxon>Ascomycota</taxon>
        <taxon>Pezizomycotina</taxon>
        <taxon>Sordariomycetes</taxon>
        <taxon>Hypocreomycetidae</taxon>
        <taxon>Hypocreales</taxon>
        <taxon>Nectriaceae</taxon>
        <taxon>Fusarium</taxon>
    </lineage>
</organism>
<evidence type="ECO:0000313" key="2">
    <source>
        <dbReference type="Proteomes" id="UP000827133"/>
    </source>
</evidence>
<name>A0A9P8DHM2_9HYPO</name>
<comment type="caution">
    <text evidence="1">The sequence shown here is derived from an EMBL/GenBank/DDBJ whole genome shotgun (WGS) entry which is preliminary data.</text>
</comment>
<sequence length="212" mass="23522">MSHMADYAWAPLFAALDKTHQKLIPKKTLRKLSKFQGEHTFTGSAYYPPFDTASRNITTWLSEDLTIGAESYDEIVIGGPSQSQESFNPAVVQWNTGNEISFISLYPTEMALQSRVKPGKLSLSYPYGNASSVFTFVVGTFEKKRTVASWDDIQGLEVKVSGNINSTYALSFAGGYGGADSLIRDFEFWNFTYTMPSGFQGVPSVELDFKLI</sequence>
<dbReference type="Proteomes" id="UP000827133">
    <property type="component" value="Unassembled WGS sequence"/>
</dbReference>
<dbReference type="GeneID" id="68315682"/>
<reference evidence="1" key="1">
    <citation type="journal article" date="2021" name="Mol. Plant Microbe Interact.">
        <title>Telomere to telomere genome assembly of Fusarium musae F31, causal agent of crown rot disease of banana.</title>
        <authorList>
            <person name="Degradi L."/>
            <person name="Tava V."/>
            <person name="Kunova A."/>
            <person name="Cortesi P."/>
            <person name="Saracchi M."/>
            <person name="Pasquali M."/>
        </authorList>
    </citation>
    <scope>NUCLEOTIDE SEQUENCE</scope>
    <source>
        <strain evidence="1">F31</strain>
    </source>
</reference>
<protein>
    <submittedName>
        <fullName evidence="1">Uncharacterized protein</fullName>
    </submittedName>
</protein>
<proteinExistence type="predicted"/>
<keyword evidence="2" id="KW-1185">Reference proteome</keyword>
<dbReference type="PANTHER" id="PTHR40616">
    <property type="entry name" value="LINALOOL DEHYDRATASE_ISOMERASE DOMAIN-CONTAINING PROTEIN"/>
    <property type="match status" value="1"/>
</dbReference>
<dbReference type="PANTHER" id="PTHR40616:SF1">
    <property type="entry name" value="LINALOOL DEHYDRATASE_ISOMERASE DOMAIN-CONTAINING PROTEIN"/>
    <property type="match status" value="1"/>
</dbReference>
<gene>
    <name evidence="1" type="ORF">J7337_007826</name>
</gene>
<dbReference type="EMBL" id="JAHBCI010000005">
    <property type="protein sequence ID" value="KAG9502110.1"/>
    <property type="molecule type" value="Genomic_DNA"/>
</dbReference>
<dbReference type="RefSeq" id="XP_044681110.1">
    <property type="nucleotide sequence ID" value="XM_044825453.1"/>
</dbReference>
<accession>A0A9P8DHM2</accession>